<dbReference type="GO" id="GO:0055052">
    <property type="term" value="C:ATP-binding cassette (ABC) transporter complex, substrate-binding subunit-containing"/>
    <property type="evidence" value="ECO:0007669"/>
    <property type="project" value="TreeGrafter"/>
</dbReference>
<evidence type="ECO:0000256" key="3">
    <source>
        <dbReference type="ARBA" id="ARBA00022741"/>
    </source>
</evidence>
<dbReference type="GO" id="GO:0016887">
    <property type="term" value="F:ATP hydrolysis activity"/>
    <property type="evidence" value="ECO:0007669"/>
    <property type="project" value="InterPro"/>
</dbReference>
<evidence type="ECO:0000256" key="1">
    <source>
        <dbReference type="ARBA" id="ARBA00004202"/>
    </source>
</evidence>
<dbReference type="SUPFAM" id="SSF52540">
    <property type="entry name" value="P-loop containing nucleoside triphosphate hydrolases"/>
    <property type="match status" value="1"/>
</dbReference>
<dbReference type="GO" id="GO:0005524">
    <property type="term" value="F:ATP binding"/>
    <property type="evidence" value="ECO:0007669"/>
    <property type="project" value="UniProtKB-KW"/>
</dbReference>
<evidence type="ECO:0000259" key="5">
    <source>
        <dbReference type="PROSITE" id="PS50893"/>
    </source>
</evidence>
<evidence type="ECO:0000256" key="4">
    <source>
        <dbReference type="ARBA" id="ARBA00022840"/>
    </source>
</evidence>
<dbReference type="SUPFAM" id="SSF50331">
    <property type="entry name" value="MOP-like"/>
    <property type="match status" value="1"/>
</dbReference>
<comment type="caution">
    <text evidence="6">The sequence shown here is derived from an EMBL/GenBank/DDBJ whole genome shotgun (WGS) entry which is preliminary data.</text>
</comment>
<dbReference type="InterPro" id="IPR047641">
    <property type="entry name" value="ABC_transpr_MalK/UgpC-like"/>
</dbReference>
<keyword evidence="3" id="KW-0547">Nucleotide-binding</keyword>
<dbReference type="PANTHER" id="PTHR43875">
    <property type="entry name" value="MALTODEXTRIN IMPORT ATP-BINDING PROTEIN MSMX"/>
    <property type="match status" value="1"/>
</dbReference>
<keyword evidence="2" id="KW-0813">Transport</keyword>
<dbReference type="EMBL" id="DQVW01000083">
    <property type="protein sequence ID" value="HIQ32714.1"/>
    <property type="molecule type" value="Genomic_DNA"/>
</dbReference>
<evidence type="ECO:0000256" key="2">
    <source>
        <dbReference type="ARBA" id="ARBA00022448"/>
    </source>
</evidence>
<dbReference type="PROSITE" id="PS50893">
    <property type="entry name" value="ABC_TRANSPORTER_2"/>
    <property type="match status" value="1"/>
</dbReference>
<dbReference type="Gene3D" id="2.40.50.140">
    <property type="entry name" value="Nucleic acid-binding proteins"/>
    <property type="match status" value="1"/>
</dbReference>
<dbReference type="CDD" id="cd03301">
    <property type="entry name" value="ABC_MalK_N"/>
    <property type="match status" value="1"/>
</dbReference>
<dbReference type="InterPro" id="IPR040582">
    <property type="entry name" value="OB_MalK-like"/>
</dbReference>
<dbReference type="PANTHER" id="PTHR43875:SF4">
    <property type="entry name" value="GLUCOSE IMPORT ATP-BINDING PROTEIN GLCV"/>
    <property type="match status" value="1"/>
</dbReference>
<dbReference type="FunFam" id="3.40.50.300:FF:000042">
    <property type="entry name" value="Maltose/maltodextrin ABC transporter, ATP-binding protein"/>
    <property type="match status" value="1"/>
</dbReference>
<dbReference type="GO" id="GO:0008643">
    <property type="term" value="P:carbohydrate transport"/>
    <property type="evidence" value="ECO:0007669"/>
    <property type="project" value="InterPro"/>
</dbReference>
<dbReference type="GO" id="GO:0140359">
    <property type="term" value="F:ABC-type transporter activity"/>
    <property type="evidence" value="ECO:0007669"/>
    <property type="project" value="InterPro"/>
</dbReference>
<dbReference type="Gene3D" id="2.40.50.100">
    <property type="match status" value="1"/>
</dbReference>
<dbReference type="Pfam" id="PF17912">
    <property type="entry name" value="OB_MalK"/>
    <property type="match status" value="1"/>
</dbReference>
<evidence type="ECO:0000313" key="6">
    <source>
        <dbReference type="EMBL" id="HIQ32714.1"/>
    </source>
</evidence>
<dbReference type="InterPro" id="IPR017871">
    <property type="entry name" value="ABC_transporter-like_CS"/>
</dbReference>
<organism evidence="6 7">
    <name type="scientific">Methanothermococcus okinawensis</name>
    <dbReference type="NCBI Taxonomy" id="155863"/>
    <lineage>
        <taxon>Archaea</taxon>
        <taxon>Methanobacteriati</taxon>
        <taxon>Methanobacteriota</taxon>
        <taxon>Methanomada group</taxon>
        <taxon>Methanococci</taxon>
        <taxon>Methanococcales</taxon>
        <taxon>Methanococcaceae</taxon>
        <taxon>Methanothermococcus</taxon>
    </lineage>
</organism>
<dbReference type="InterPro" id="IPR015855">
    <property type="entry name" value="ABC_transpr_MalK-like"/>
</dbReference>
<reference evidence="6" key="1">
    <citation type="journal article" date="2020" name="ISME J.">
        <title>Gammaproteobacteria mediating utilization of methyl-, sulfur- and petroleum organic compounds in deep ocean hydrothermal plumes.</title>
        <authorList>
            <person name="Zhou Z."/>
            <person name="Liu Y."/>
            <person name="Pan J."/>
            <person name="Cron B.R."/>
            <person name="Toner B.M."/>
            <person name="Anantharaman K."/>
            <person name="Breier J.A."/>
            <person name="Dick G.J."/>
            <person name="Li M."/>
        </authorList>
    </citation>
    <scope>NUCLEOTIDE SEQUENCE</scope>
    <source>
        <strain evidence="6">SZUA-1534</strain>
    </source>
</reference>
<proteinExistence type="predicted"/>
<name>A0A832ZZ13_9EURY</name>
<dbReference type="Proteomes" id="UP000623215">
    <property type="component" value="Unassembled WGS sequence"/>
</dbReference>
<dbReference type="Gene3D" id="3.40.50.300">
    <property type="entry name" value="P-loop containing nucleotide triphosphate hydrolases"/>
    <property type="match status" value="1"/>
</dbReference>
<gene>
    <name evidence="6" type="ORF">EYH55_04465</name>
</gene>
<dbReference type="SMART" id="SM00382">
    <property type="entry name" value="AAA"/>
    <property type="match status" value="1"/>
</dbReference>
<dbReference type="PROSITE" id="PS00211">
    <property type="entry name" value="ABC_TRANSPORTER_1"/>
    <property type="match status" value="1"/>
</dbReference>
<feature type="domain" description="ABC transporter" evidence="5">
    <location>
        <begin position="4"/>
        <end position="234"/>
    </location>
</feature>
<dbReference type="Pfam" id="PF00005">
    <property type="entry name" value="ABC_tran"/>
    <property type="match status" value="1"/>
</dbReference>
<sequence length="362" mass="41506">MVEITLKGITKRFGNFLALDNINLKINDREFMALLGPSGSGKSTLLYTIAGIYRPTRGRIYFDDRDVTDIPPKDRNVGLVFQNWALYPHMTVFENIAFPLELRKVPRDEIERKVREVAKMLHIENLLHRYPWQLSGGQQQRVAIARALVKEPDVLLLDEPLSNLDTLLRLEVRAELKRLQKELGITAVYVTHDQAEALAMADRIAVIKEGKILQVGTPNEVYYKPKYKFVGWFLGNPPMNFVEAEVEGDYLRVYSSRIPVPSHYREIIEKLGIKEVILGFRPHDAQIVKGVGDGLLGEVYSFEPLGREQIVTISLDGVFIKVFAPEEESFTFGEKVTVEIREDRIILFDKEKEVALEYLYKD</sequence>
<dbReference type="InterPro" id="IPR003439">
    <property type="entry name" value="ABC_transporter-like_ATP-bd"/>
</dbReference>
<dbReference type="AlphaFoldDB" id="A0A832ZZ13"/>
<dbReference type="InterPro" id="IPR012340">
    <property type="entry name" value="NA-bd_OB-fold"/>
</dbReference>
<dbReference type="InterPro" id="IPR003593">
    <property type="entry name" value="AAA+_ATPase"/>
</dbReference>
<keyword evidence="4 6" id="KW-0067">ATP-binding</keyword>
<dbReference type="InterPro" id="IPR027417">
    <property type="entry name" value="P-loop_NTPase"/>
</dbReference>
<comment type="subcellular location">
    <subcellularLocation>
        <location evidence="1">Cell membrane</location>
        <topology evidence="1">Peripheral membrane protein</topology>
    </subcellularLocation>
</comment>
<protein>
    <submittedName>
        <fullName evidence="6">ABC transporter ATP-binding protein</fullName>
    </submittedName>
</protein>
<dbReference type="InterPro" id="IPR008995">
    <property type="entry name" value="Mo/tungstate-bd_C_term_dom"/>
</dbReference>
<evidence type="ECO:0000313" key="7">
    <source>
        <dbReference type="Proteomes" id="UP000623215"/>
    </source>
</evidence>
<accession>A0A832ZZ13</accession>